<evidence type="ECO:0000313" key="2">
    <source>
        <dbReference type="EMBL" id="TLP90434.1"/>
    </source>
</evidence>
<accession>A0A5R9B2Y4</accession>
<dbReference type="PANTHER" id="PTHR34047:SF8">
    <property type="entry name" value="PROTEIN YKFC"/>
    <property type="match status" value="1"/>
</dbReference>
<dbReference type="OrthoDB" id="1550386at2"/>
<dbReference type="EMBL" id="VAVZ01000091">
    <property type="protein sequence ID" value="TLP90434.1"/>
    <property type="molecule type" value="Genomic_DNA"/>
</dbReference>
<keyword evidence="3" id="KW-1185">Reference proteome</keyword>
<feature type="domain" description="Reverse transcriptase" evidence="1">
    <location>
        <begin position="68"/>
        <end position="317"/>
    </location>
</feature>
<dbReference type="GO" id="GO:0003964">
    <property type="term" value="F:RNA-directed DNA polymerase activity"/>
    <property type="evidence" value="ECO:0007669"/>
    <property type="project" value="UniProtKB-KW"/>
</dbReference>
<name>A0A5R9B2Y4_9MICC</name>
<dbReference type="Pfam" id="PF00078">
    <property type="entry name" value="RVT_1"/>
    <property type="match status" value="1"/>
</dbReference>
<dbReference type="Proteomes" id="UP000310458">
    <property type="component" value="Unassembled WGS sequence"/>
</dbReference>
<comment type="caution">
    <text evidence="2">The sequence shown here is derived from an EMBL/GenBank/DDBJ whole genome shotgun (WGS) entry which is preliminary data.</text>
</comment>
<dbReference type="AlphaFoldDB" id="A0A5R9B2Y4"/>
<dbReference type="InterPro" id="IPR030931">
    <property type="entry name" value="Group_II_RT_mat"/>
</dbReference>
<keyword evidence="2" id="KW-0548">Nucleotidyltransferase</keyword>
<keyword evidence="2" id="KW-0808">Transferase</keyword>
<dbReference type="InterPro" id="IPR051083">
    <property type="entry name" value="GrpII_Intron_Splice-Mob/Def"/>
</dbReference>
<dbReference type="CDD" id="cd01651">
    <property type="entry name" value="RT_G2_intron"/>
    <property type="match status" value="1"/>
</dbReference>
<gene>
    <name evidence="2" type="primary">ltrA</name>
    <name evidence="2" type="ORF">FEF26_15385</name>
</gene>
<dbReference type="EC" id="2.7.7.49" evidence="2"/>
<protein>
    <submittedName>
        <fullName evidence="2">Group II intron reverse transcriptase/maturase</fullName>
        <ecNumber evidence="2">2.7.7.49</ecNumber>
    </submittedName>
</protein>
<dbReference type="Pfam" id="PF08388">
    <property type="entry name" value="GIIM"/>
    <property type="match status" value="1"/>
</dbReference>
<dbReference type="SUPFAM" id="SSF56672">
    <property type="entry name" value="DNA/RNA polymerases"/>
    <property type="match status" value="1"/>
</dbReference>
<organism evidence="2 3">
    <name type="scientific">Nesterenkonia salmonea</name>
    <dbReference type="NCBI Taxonomy" id="1804987"/>
    <lineage>
        <taxon>Bacteria</taxon>
        <taxon>Bacillati</taxon>
        <taxon>Actinomycetota</taxon>
        <taxon>Actinomycetes</taxon>
        <taxon>Micrococcales</taxon>
        <taxon>Micrococcaceae</taxon>
        <taxon>Nesterenkonia</taxon>
    </lineage>
</organism>
<dbReference type="NCBIfam" id="TIGR04416">
    <property type="entry name" value="group_II_RT_mat"/>
    <property type="match status" value="1"/>
</dbReference>
<keyword evidence="2" id="KW-0695">RNA-directed DNA polymerase</keyword>
<dbReference type="PROSITE" id="PS50878">
    <property type="entry name" value="RT_POL"/>
    <property type="match status" value="1"/>
</dbReference>
<evidence type="ECO:0000259" key="1">
    <source>
        <dbReference type="PROSITE" id="PS50878"/>
    </source>
</evidence>
<reference evidence="2 3" key="1">
    <citation type="submission" date="2019-05" db="EMBL/GenBank/DDBJ databases">
        <title>Nesterenkonia sp. GY074 isolated from the Southern Atlantic Ocean.</title>
        <authorList>
            <person name="Zhang G."/>
        </authorList>
    </citation>
    <scope>NUCLEOTIDE SEQUENCE [LARGE SCALE GENOMIC DNA]</scope>
    <source>
        <strain evidence="2 3">GY074</strain>
    </source>
</reference>
<dbReference type="InterPro" id="IPR043502">
    <property type="entry name" value="DNA/RNA_pol_sf"/>
</dbReference>
<dbReference type="InterPro" id="IPR013597">
    <property type="entry name" value="Mat_intron_G2"/>
</dbReference>
<dbReference type="InterPro" id="IPR000477">
    <property type="entry name" value="RT_dom"/>
</dbReference>
<proteinExistence type="predicted"/>
<dbReference type="PANTHER" id="PTHR34047">
    <property type="entry name" value="NUCLEAR INTRON MATURASE 1, MITOCHONDRIAL-RELATED"/>
    <property type="match status" value="1"/>
</dbReference>
<evidence type="ECO:0000313" key="3">
    <source>
        <dbReference type="Proteomes" id="UP000310458"/>
    </source>
</evidence>
<sequence length="458" mass="52309">MQTKLHRWAAADPGRRFDDLFNLVYDPAFLMAAWERVRGNKGGHTPGVDGEIPRRVPSDQVPVVLAGIRRMVKTGQLEPVMVREKSIPKANGKVRRLGIPTMTDRIVQAALKLVLEPIFEAGFYPSSYGFRPRRRAQDAIEEIHHFASASLSYEWVFEADITACFDEIDHTALMGRVRERVSDKRVLGLIRAFLKAGVLSEDGVHRDTVTGTPQGGILSPLLANIALSGLDWHFQNKWEALGTNSQRQQHRRKGGATMKLIRYADDFVVLVKGSRAHAESLWEEVATVLAPIGLRLSAEKTKLTHIDEGFDFLGWHIQRHQKKGTQGQTRVYTYASKKSLASIITKLRGLTRRTAHLTLAELIRRVNPVLRGWCTYFQHGVSNRTFGYVDHYMFWRIYGWLRKRHPKLSARTVKRRYLPGWEIRADGIELFRPRAILITRYRYRGSRIPTPWTDTATA</sequence>